<name>A0AAI9D8R4_PROST</name>
<protein>
    <submittedName>
        <fullName evidence="2">Fimbrial biogenesis outer membrane usher protein</fullName>
    </submittedName>
</protein>
<dbReference type="InterPro" id="IPR043142">
    <property type="entry name" value="PapC-like_C_sf"/>
</dbReference>
<dbReference type="Gene3D" id="2.60.40.2070">
    <property type="match status" value="1"/>
</dbReference>
<dbReference type="InterPro" id="IPR042186">
    <property type="entry name" value="FimD_plug_dom"/>
</dbReference>
<dbReference type="Gene3D" id="2.60.40.3110">
    <property type="match status" value="1"/>
</dbReference>
<dbReference type="GO" id="GO:0009279">
    <property type="term" value="C:cell outer membrane"/>
    <property type="evidence" value="ECO:0007669"/>
    <property type="project" value="TreeGrafter"/>
</dbReference>
<dbReference type="Pfam" id="PF13953">
    <property type="entry name" value="PapC_C"/>
    <property type="match status" value="1"/>
</dbReference>
<dbReference type="Gene3D" id="2.60.40.2610">
    <property type="entry name" value="Outer membrane usher protein FimD, plug domain"/>
    <property type="match status" value="1"/>
</dbReference>
<evidence type="ECO:0000259" key="1">
    <source>
        <dbReference type="Pfam" id="PF13953"/>
    </source>
</evidence>
<evidence type="ECO:0000313" key="2">
    <source>
        <dbReference type="EMBL" id="EMJ5132909.1"/>
    </source>
</evidence>
<sequence length="790" mass="87596">MVNKKFTPSNSPSHYLVDFALLSIIFYTLSALAEPRLYPTSSENMITDTTLLPGIELYLDVTINQSHFGIARFGYKDEKVWVSTATLKQLHFKVPSNNENLICLNDITEINYHYNSNQQTLSIDAPLSLLDLQDTTINLIPSDKVQTNSSTGALLNYDLYATKNITTSLRSFSEFRLFNPYGLLSSTQQTQHNLDHDTFNQSPTRLDTLWRTAFSDHNLVANVGDTQTRALSWSRSTRIAGIQIGTDYSLQPYIPTAPLAAFYGSATLPSNVELYIDGIKRYSGEVPIGNFTLNSLPNVNGQGDAQIILTDSLGRESVQNISFYNDQSLLREYLFDWSAELGVVRENYAIKSFDYANKPIASTTLRYGVNNHLTASAHAEFMENLVNLGVESHWIPQIGGGTVSSAIAFSSNADHLGWLYYVGYRWANNRFNFATSIISTSAQYQDVAASYSSMPFAFNGNLIVGYNSEYLGSLNLSYFALQSHNDDPIRYVGLNWYRPINDNLYLSASVNKQLDDDKESILYLTATMLLNNNQSVSISSQQSSDSKSYQINTNRTAPSEGGLGWNITASKQDNANNNQVDLNYITNKFNVSAGFNNINSNHSRYLGASGTLAIMNDHIFASKPITNSFAVISANGLSNIPIRLENSTVGVTNDDGLLLIPSLNSYQKNIVALDSTNLPANIQVKQTSIEVVPEYRAGTLVKFDVIKTHPALVTITDPNGEILPQGSQIQLNGQTNNPITVGFDGMAYFEMLNDTNQLLITYPKGQCYLKLIYPKTKDLIPQIGPLRCSH</sequence>
<dbReference type="GO" id="GO:0015473">
    <property type="term" value="F:fimbrial usher porin activity"/>
    <property type="evidence" value="ECO:0007669"/>
    <property type="project" value="InterPro"/>
</dbReference>
<dbReference type="PANTHER" id="PTHR30451:SF5">
    <property type="entry name" value="SLR0019 PROTEIN"/>
    <property type="match status" value="1"/>
</dbReference>
<feature type="domain" description="PapC-like C-terminal" evidence="1">
    <location>
        <begin position="712"/>
        <end position="771"/>
    </location>
</feature>
<reference evidence="2" key="1">
    <citation type="submission" date="2024-02" db="EMBL/GenBank/DDBJ databases">
        <authorList>
            <consortium name="Clinical and Environmental Microbiology Branch: Whole genome sequencing antimicrobial resistance pathogens in the healthcare setting"/>
        </authorList>
    </citation>
    <scope>NUCLEOTIDE SEQUENCE</scope>
    <source>
        <strain evidence="2">2021GO-0154</strain>
    </source>
</reference>
<accession>A0AAI9D8R4</accession>
<dbReference type="Pfam" id="PF00577">
    <property type="entry name" value="Usher"/>
    <property type="match status" value="1"/>
</dbReference>
<gene>
    <name evidence="2" type="ORF">RG298_000579</name>
</gene>
<organism evidence="2">
    <name type="scientific">Providencia stuartii</name>
    <dbReference type="NCBI Taxonomy" id="588"/>
    <lineage>
        <taxon>Bacteria</taxon>
        <taxon>Pseudomonadati</taxon>
        <taxon>Pseudomonadota</taxon>
        <taxon>Gammaproteobacteria</taxon>
        <taxon>Enterobacterales</taxon>
        <taxon>Morganellaceae</taxon>
        <taxon>Providencia</taxon>
    </lineage>
</organism>
<comment type="caution">
    <text evidence="2">The sequence shown here is derived from an EMBL/GenBank/DDBJ whole genome shotgun (WGS) entry which is preliminary data.</text>
</comment>
<dbReference type="InterPro" id="IPR025949">
    <property type="entry name" value="PapC-like_C"/>
</dbReference>
<dbReference type="InterPro" id="IPR000015">
    <property type="entry name" value="Fimb_usher"/>
</dbReference>
<dbReference type="EMBL" id="ABMABF030000002">
    <property type="protein sequence ID" value="EMJ5132909.1"/>
    <property type="molecule type" value="Genomic_DNA"/>
</dbReference>
<dbReference type="GO" id="GO:0009297">
    <property type="term" value="P:pilus assembly"/>
    <property type="evidence" value="ECO:0007669"/>
    <property type="project" value="InterPro"/>
</dbReference>
<dbReference type="PANTHER" id="PTHR30451">
    <property type="entry name" value="OUTER MEMBRANE USHER PROTEIN"/>
    <property type="match status" value="1"/>
</dbReference>
<dbReference type="AlphaFoldDB" id="A0AAI9D8R4"/>
<proteinExistence type="predicted"/>